<gene>
    <name evidence="1" type="ORF">C4N27_06235</name>
</gene>
<organism evidence="1 2">
    <name type="scientific">Faecalibacterium prausnitzii</name>
    <dbReference type="NCBI Taxonomy" id="853"/>
    <lineage>
        <taxon>Bacteria</taxon>
        <taxon>Bacillati</taxon>
        <taxon>Bacillota</taxon>
        <taxon>Clostridia</taxon>
        <taxon>Eubacteriales</taxon>
        <taxon>Oscillospiraceae</taxon>
        <taxon>Faecalibacterium</taxon>
    </lineage>
</organism>
<proteinExistence type="predicted"/>
<dbReference type="Proteomes" id="UP000250997">
    <property type="component" value="Unassembled WGS sequence"/>
</dbReference>
<dbReference type="EMBL" id="PRLA01000003">
    <property type="protein sequence ID" value="RAW50989.1"/>
    <property type="molecule type" value="Genomic_DNA"/>
</dbReference>
<name>A0AAX1QMW0_9FIRM</name>
<reference evidence="1 2" key="1">
    <citation type="submission" date="2018-02" db="EMBL/GenBank/DDBJ databases">
        <title>Complete genome sequencing of Faecalibacterium prausnitzii strains isolated from the human gut.</title>
        <authorList>
            <person name="Fitzgerald B.C."/>
            <person name="Shkoporov A.N."/>
            <person name="Ross P.R."/>
            <person name="Hill C."/>
        </authorList>
    </citation>
    <scope>NUCLEOTIDE SEQUENCE [LARGE SCALE GENOMIC DNA]</scope>
    <source>
        <strain evidence="1 2">APC942/18-1</strain>
    </source>
</reference>
<evidence type="ECO:0008006" key="3">
    <source>
        <dbReference type="Google" id="ProtNLM"/>
    </source>
</evidence>
<accession>A0AAX1QMW0</accession>
<comment type="caution">
    <text evidence="1">The sequence shown here is derived from an EMBL/GenBank/DDBJ whole genome shotgun (WGS) entry which is preliminary data.</text>
</comment>
<sequence>MKNAIARPLRDAVNGLFFCMRREADISTEPFLFFLAYNMQKFFFKIAMRKMKSHLFHSNQIFCF</sequence>
<evidence type="ECO:0000313" key="2">
    <source>
        <dbReference type="Proteomes" id="UP000250997"/>
    </source>
</evidence>
<protein>
    <recommendedName>
        <fullName evidence="3">Transposase DDE domain-containing protein</fullName>
    </recommendedName>
</protein>
<evidence type="ECO:0000313" key="1">
    <source>
        <dbReference type="EMBL" id="RAW50989.1"/>
    </source>
</evidence>
<dbReference type="AlphaFoldDB" id="A0AAX1QMW0"/>